<evidence type="ECO:0000256" key="10">
    <source>
        <dbReference type="ARBA" id="ARBA00022679"/>
    </source>
</evidence>
<dbReference type="PANTHER" id="PTHR31480">
    <property type="entry name" value="BIFUNCTIONAL LYCOPENE CYCLASE/PHYTOENE SYNTHASE"/>
    <property type="match status" value="1"/>
</dbReference>
<evidence type="ECO:0000256" key="13">
    <source>
        <dbReference type="ARBA" id="ARBA00022989"/>
    </source>
</evidence>
<dbReference type="AlphaFoldDB" id="A0A1B9H023"/>
<dbReference type="EMBL" id="KI669495">
    <property type="protein sequence ID" value="OCF36638.1"/>
    <property type="molecule type" value="Genomic_DNA"/>
</dbReference>
<keyword evidence="14 20" id="KW-0472">Membrane</keyword>
<evidence type="ECO:0000256" key="9">
    <source>
        <dbReference type="ARBA" id="ARBA00018909"/>
    </source>
</evidence>
<dbReference type="PROSITE" id="PS01045">
    <property type="entry name" value="SQUALEN_PHYTOEN_SYN_2"/>
    <property type="match status" value="1"/>
</dbReference>
<gene>
    <name evidence="21" type="ORF">I316_01890</name>
</gene>
<evidence type="ECO:0000256" key="15">
    <source>
        <dbReference type="ARBA" id="ARBA00023235"/>
    </source>
</evidence>
<evidence type="ECO:0000256" key="6">
    <source>
        <dbReference type="ARBA" id="ARBA00008406"/>
    </source>
</evidence>
<reference evidence="22" key="2">
    <citation type="submission" date="2013-12" db="EMBL/GenBank/DDBJ databases">
        <title>Evolution of pathogenesis and genome organization in the Tremellales.</title>
        <authorList>
            <person name="Cuomo C."/>
            <person name="Litvintseva A."/>
            <person name="Heitman J."/>
            <person name="Chen Y."/>
            <person name="Sun S."/>
            <person name="Springer D."/>
            <person name="Dromer F."/>
            <person name="Young S."/>
            <person name="Zeng Q."/>
            <person name="Chapman S."/>
            <person name="Gujja S."/>
            <person name="Saif S."/>
            <person name="Birren B."/>
        </authorList>
    </citation>
    <scope>NUCLEOTIDE SEQUENCE [LARGE SCALE GENOMIC DNA]</scope>
    <source>
        <strain evidence="22">BCC8398</strain>
    </source>
</reference>
<dbReference type="InterPro" id="IPR017825">
    <property type="entry name" value="Lycopene_cyclase_dom"/>
</dbReference>
<dbReference type="InterPro" id="IPR008949">
    <property type="entry name" value="Isoprenoid_synthase_dom_sf"/>
</dbReference>
<feature type="transmembrane region" description="Helical" evidence="20">
    <location>
        <begin position="163"/>
        <end position="182"/>
    </location>
</feature>
<dbReference type="InterPro" id="IPR019845">
    <property type="entry name" value="Squalene/phytoene_synthase_CS"/>
</dbReference>
<organism evidence="21 22">
    <name type="scientific">Kwoniella heveanensis BCC8398</name>
    <dbReference type="NCBI Taxonomy" id="1296120"/>
    <lineage>
        <taxon>Eukaryota</taxon>
        <taxon>Fungi</taxon>
        <taxon>Dikarya</taxon>
        <taxon>Basidiomycota</taxon>
        <taxon>Agaricomycotina</taxon>
        <taxon>Tremellomycetes</taxon>
        <taxon>Tremellales</taxon>
        <taxon>Cryptococcaceae</taxon>
        <taxon>Kwoniella</taxon>
    </lineage>
</organism>
<dbReference type="SUPFAM" id="SSF48576">
    <property type="entry name" value="Terpenoid synthases"/>
    <property type="match status" value="2"/>
</dbReference>
<comment type="similarity">
    <text evidence="6">In the C-terminal section; belongs to the phytoene/squalene synthase family.</text>
</comment>
<feature type="transmembrane region" description="Helical" evidence="20">
    <location>
        <begin position="6"/>
        <end position="23"/>
    </location>
</feature>
<evidence type="ECO:0000256" key="8">
    <source>
        <dbReference type="ARBA" id="ARBA00012396"/>
    </source>
</evidence>
<sequence>MLTYLQVHLYMVIPPILMLGAIYGPLIGRRELLKVLWLGLMATIWTTPWDNFILSHSGWSYPPSSIIGKIFYIPIEEHMFFILQPILIILLHCIVTHGRLLPFDLALPSDTSDVTDEWALESTGLEGAVNRIPSVLKQTGLEGDGTKGHLSLRNVQTLPRRPLAASIWLLSTLLGLLLVLEAHDHIDLHTMAGPAFGFGLRAFYQGWILLWISPVIGFLTYLGGRLTKQDQVALVFGTGYLWIVDTVALRSGSWSISTETTFGLEIWRGLPVEEGIFFFLTSYLIILSISLISHLHTLLLLSRDLPPCPPSNPIHHITLLAGVALSPPLVDRRILQALIKGEQTLRKGSKSFDVAKLAFGREMRLGLVVIYAWCRVTDNLIDEPYIAHSSDGRTQSPSITTPISDDSLNPARFMTLAAIRKHLIEAYKSDSDPEEEFPESQKYPAQIYRPTPDSKLDRILDEIPHLTQSDRSAFHLFSKLVPRLVPIYPFQELCDGYETDLRFPSQYIPFDHATGATSPSSASAETVDQGERQQKRESFDLTEHLPIRTTNDLLKYADDVAGSIASAICYLAWSVLTSSATLTQNRHRQSRASTTRPVDGYTFAPALHDKGRSNPQSKADTALGSRLSIIRSAREMGRALQLVNISRDIAKDALISRVYVPLSWFPSASSLLSILYPARRTTSAIVANATVNAAHAPAPPSYAPYTLRLLDLADNMRCASADAIEQLPRTARAGIRAMVASYFEIAVAVRRQDGEVDERGVRVSKKRRISKAMTSIWLGGTRASASSDRRYSRTAK</sequence>
<evidence type="ECO:0000256" key="4">
    <source>
        <dbReference type="ARBA" id="ARBA00005172"/>
    </source>
</evidence>
<keyword evidence="12" id="KW-0125">Carotenoid biosynthesis</keyword>
<dbReference type="SFLD" id="SFLDS00005">
    <property type="entry name" value="Isoprenoid_Synthase_Type_I"/>
    <property type="match status" value="1"/>
</dbReference>
<evidence type="ECO:0000313" key="22">
    <source>
        <dbReference type="Proteomes" id="UP000092666"/>
    </source>
</evidence>
<comment type="subcellular location">
    <subcellularLocation>
        <location evidence="2">Membrane</location>
        <topology evidence="2">Multi-pass membrane protein</topology>
    </subcellularLocation>
</comment>
<evidence type="ECO:0000256" key="19">
    <source>
        <dbReference type="SAM" id="MobiDB-lite"/>
    </source>
</evidence>
<feature type="compositionally biased region" description="Low complexity" evidence="19">
    <location>
        <begin position="514"/>
        <end position="526"/>
    </location>
</feature>
<evidence type="ECO:0000256" key="20">
    <source>
        <dbReference type="SAM" id="Phobius"/>
    </source>
</evidence>
<keyword evidence="13 20" id="KW-1133">Transmembrane helix</keyword>
<keyword evidence="15" id="KW-0413">Isomerase</keyword>
<dbReference type="InterPro" id="IPR002060">
    <property type="entry name" value="Squ/phyt_synthse"/>
</dbReference>
<name>A0A1B9H023_9TREE</name>
<dbReference type="SFLD" id="SFLDG01018">
    <property type="entry name" value="Squalene/Phytoene_Synthase_Lik"/>
    <property type="match status" value="1"/>
</dbReference>
<dbReference type="UniPathway" id="UPA00802"/>
<dbReference type="GO" id="GO:0016020">
    <property type="term" value="C:membrane"/>
    <property type="evidence" value="ECO:0007669"/>
    <property type="project" value="UniProtKB-SubCell"/>
</dbReference>
<dbReference type="NCBIfam" id="TIGR03462">
    <property type="entry name" value="CarR_dom_SF"/>
    <property type="match status" value="2"/>
</dbReference>
<dbReference type="GO" id="GO:0016117">
    <property type="term" value="P:carotenoid biosynthetic process"/>
    <property type="evidence" value="ECO:0007669"/>
    <property type="project" value="UniProtKB-KW"/>
</dbReference>
<comment type="pathway">
    <text evidence="4">Carotenoid biosynthesis; phytoene biosynthesis; all-trans-phytoene from geranylgeranyl diphosphate: step 1/1.</text>
</comment>
<evidence type="ECO:0000256" key="1">
    <source>
        <dbReference type="ARBA" id="ARBA00001805"/>
    </source>
</evidence>
<accession>A0A1B9H023</accession>
<comment type="catalytic activity">
    <reaction evidence="18">
        <text>all-trans-lycopene = gamma-carotene</text>
        <dbReference type="Rhea" id="RHEA:32219"/>
        <dbReference type="ChEBI" id="CHEBI:15948"/>
        <dbReference type="ChEBI" id="CHEBI:27740"/>
        <dbReference type="EC" id="5.5.1.19"/>
    </reaction>
</comment>
<protein>
    <recommendedName>
        <fullName evidence="9">Bifunctional lycopene cyclase/phytoene synthase</fullName>
        <ecNumber evidence="8">2.5.1.32</ecNumber>
        <ecNumber evidence="7">5.5.1.19</ecNumber>
    </recommendedName>
</protein>
<feature type="transmembrane region" description="Helical" evidence="20">
    <location>
        <begin position="276"/>
        <end position="301"/>
    </location>
</feature>
<evidence type="ECO:0000256" key="18">
    <source>
        <dbReference type="ARBA" id="ARBA00029335"/>
    </source>
</evidence>
<keyword evidence="22" id="KW-1185">Reference proteome</keyword>
<dbReference type="EC" id="5.5.1.19" evidence="7"/>
<evidence type="ECO:0000313" key="21">
    <source>
        <dbReference type="EMBL" id="OCF36638.1"/>
    </source>
</evidence>
<keyword evidence="16" id="KW-0511">Multifunctional enzyme</keyword>
<dbReference type="Gene3D" id="1.10.600.10">
    <property type="entry name" value="Farnesyl Diphosphate Synthase"/>
    <property type="match status" value="1"/>
</dbReference>
<dbReference type="Proteomes" id="UP000092666">
    <property type="component" value="Unassembled WGS sequence"/>
</dbReference>
<evidence type="ECO:0000256" key="16">
    <source>
        <dbReference type="ARBA" id="ARBA00023268"/>
    </source>
</evidence>
<dbReference type="Pfam" id="PF00494">
    <property type="entry name" value="SQS_PSY"/>
    <property type="match status" value="1"/>
</dbReference>
<evidence type="ECO:0000256" key="11">
    <source>
        <dbReference type="ARBA" id="ARBA00022692"/>
    </source>
</evidence>
<keyword evidence="11 20" id="KW-0812">Transmembrane</keyword>
<evidence type="ECO:0000256" key="5">
    <source>
        <dbReference type="ARBA" id="ARBA00008247"/>
    </source>
</evidence>
<dbReference type="EC" id="2.5.1.32" evidence="8"/>
<dbReference type="GO" id="GO:0016872">
    <property type="term" value="F:intramolecular lyase activity"/>
    <property type="evidence" value="ECO:0007669"/>
    <property type="project" value="InterPro"/>
</dbReference>
<comment type="similarity">
    <text evidence="5">In the N-terminal section; belongs to the lycopene beta-cyclase family.</text>
</comment>
<proteinExistence type="inferred from homology"/>
<comment type="catalytic activity">
    <reaction evidence="17">
        <text>gamma-carotene = all-trans-beta-carotene</text>
        <dbReference type="Rhea" id="RHEA:32239"/>
        <dbReference type="ChEBI" id="CHEBI:17579"/>
        <dbReference type="ChEBI" id="CHEBI:27740"/>
        <dbReference type="EC" id="5.5.1.19"/>
    </reaction>
</comment>
<comment type="pathway">
    <text evidence="3">Carotenoid biosynthesis; beta-carotene biosynthesis.</text>
</comment>
<feature type="compositionally biased region" description="Basic and acidic residues" evidence="19">
    <location>
        <begin position="529"/>
        <end position="541"/>
    </location>
</feature>
<dbReference type="UniPathway" id="UPA00799">
    <property type="reaction ID" value="UER00773"/>
</dbReference>
<evidence type="ECO:0000256" key="7">
    <source>
        <dbReference type="ARBA" id="ARBA00012242"/>
    </source>
</evidence>
<keyword evidence="10" id="KW-0808">Transferase</keyword>
<dbReference type="STRING" id="1296120.A0A1B9H023"/>
<feature type="transmembrane region" description="Helical" evidence="20">
    <location>
        <begin position="35"/>
        <end position="54"/>
    </location>
</feature>
<evidence type="ECO:0000256" key="14">
    <source>
        <dbReference type="ARBA" id="ARBA00023136"/>
    </source>
</evidence>
<evidence type="ECO:0000256" key="2">
    <source>
        <dbReference type="ARBA" id="ARBA00004141"/>
    </source>
</evidence>
<evidence type="ECO:0000256" key="12">
    <source>
        <dbReference type="ARBA" id="ARBA00022746"/>
    </source>
</evidence>
<evidence type="ECO:0000256" key="3">
    <source>
        <dbReference type="ARBA" id="ARBA00005089"/>
    </source>
</evidence>
<reference evidence="21 22" key="1">
    <citation type="submission" date="2013-07" db="EMBL/GenBank/DDBJ databases">
        <title>The Genome Sequence of Cryptococcus heveanensis BCC8398.</title>
        <authorList>
            <consortium name="The Broad Institute Genome Sequencing Platform"/>
            <person name="Cuomo C."/>
            <person name="Litvintseva A."/>
            <person name="Chen Y."/>
            <person name="Heitman J."/>
            <person name="Sun S."/>
            <person name="Springer D."/>
            <person name="Dromer F."/>
            <person name="Young S.K."/>
            <person name="Zeng Q."/>
            <person name="Gargeya S."/>
            <person name="Fitzgerald M."/>
            <person name="Abouelleil A."/>
            <person name="Alvarado L."/>
            <person name="Berlin A.M."/>
            <person name="Chapman S.B."/>
            <person name="Dewar J."/>
            <person name="Goldberg J."/>
            <person name="Griggs A."/>
            <person name="Gujja S."/>
            <person name="Hansen M."/>
            <person name="Howarth C."/>
            <person name="Imamovic A."/>
            <person name="Larimer J."/>
            <person name="McCowan C."/>
            <person name="Murphy C."/>
            <person name="Pearson M."/>
            <person name="Priest M."/>
            <person name="Roberts A."/>
            <person name="Saif S."/>
            <person name="Shea T."/>
            <person name="Sykes S."/>
            <person name="Wortman J."/>
            <person name="Nusbaum C."/>
            <person name="Birren B."/>
        </authorList>
    </citation>
    <scope>NUCLEOTIDE SEQUENCE [LARGE SCALE GENOMIC DNA]</scope>
    <source>
        <strain evidence="21 22">BCC8398</strain>
    </source>
</reference>
<comment type="catalytic activity">
    <reaction evidence="1">
        <text>2 (2E,6E,10E)-geranylgeranyl diphosphate = 15-cis-phytoene + 2 diphosphate</text>
        <dbReference type="Rhea" id="RHEA:34475"/>
        <dbReference type="ChEBI" id="CHEBI:27787"/>
        <dbReference type="ChEBI" id="CHEBI:33019"/>
        <dbReference type="ChEBI" id="CHEBI:58756"/>
        <dbReference type="EC" id="2.5.1.32"/>
    </reaction>
</comment>
<feature type="transmembrane region" description="Helical" evidence="20">
    <location>
        <begin position="78"/>
        <end position="95"/>
    </location>
</feature>
<evidence type="ECO:0000256" key="17">
    <source>
        <dbReference type="ARBA" id="ARBA00029313"/>
    </source>
</evidence>
<feature type="region of interest" description="Disordered" evidence="19">
    <location>
        <begin position="514"/>
        <end position="541"/>
    </location>
</feature>
<dbReference type="GO" id="GO:0045436">
    <property type="term" value="F:lycopene beta cyclase activity"/>
    <property type="evidence" value="ECO:0007669"/>
    <property type="project" value="UniProtKB-ARBA"/>
</dbReference>
<feature type="transmembrane region" description="Helical" evidence="20">
    <location>
        <begin position="202"/>
        <end position="222"/>
    </location>
</feature>
<dbReference type="GO" id="GO:0016765">
    <property type="term" value="F:transferase activity, transferring alkyl or aryl (other than methyl) groups"/>
    <property type="evidence" value="ECO:0007669"/>
    <property type="project" value="InterPro"/>
</dbReference>
<dbReference type="OrthoDB" id="6600518at2759"/>